<name>A0A917U4A6_9ACTN</name>
<dbReference type="Proteomes" id="UP000642070">
    <property type="component" value="Unassembled WGS sequence"/>
</dbReference>
<dbReference type="SUPFAM" id="SSF51735">
    <property type="entry name" value="NAD(P)-binding Rossmann-fold domains"/>
    <property type="match status" value="1"/>
</dbReference>
<reference evidence="2" key="1">
    <citation type="journal article" date="2014" name="Int. J. Syst. Evol. Microbiol.">
        <title>Complete genome sequence of Corynebacterium casei LMG S-19264T (=DSM 44701T), isolated from a smear-ripened cheese.</title>
        <authorList>
            <consortium name="US DOE Joint Genome Institute (JGI-PGF)"/>
            <person name="Walter F."/>
            <person name="Albersmeier A."/>
            <person name="Kalinowski J."/>
            <person name="Ruckert C."/>
        </authorList>
    </citation>
    <scope>NUCLEOTIDE SEQUENCE</scope>
    <source>
        <strain evidence="2">JCM 19831</strain>
    </source>
</reference>
<dbReference type="PANTHER" id="PTHR33303:SF2">
    <property type="entry name" value="COA-BINDING DOMAIN-CONTAINING PROTEIN"/>
    <property type="match status" value="1"/>
</dbReference>
<sequence length="137" mass="14701">MRSAEQILREATTIAVVGASRSRMKTAHSVPLAIQRHGWRIIPVNPFADEIFGVRAYRTLADIPEPVDLVNVFRPSADAAQVVKDALAIGAPAIWLQQDIVSPEGRALAEAAGVDYVEDACIAVIRAVHAITGPRSP</sequence>
<dbReference type="Gene3D" id="3.40.50.720">
    <property type="entry name" value="NAD(P)-binding Rossmann-like Domain"/>
    <property type="match status" value="1"/>
</dbReference>
<evidence type="ECO:0000313" key="2">
    <source>
        <dbReference type="EMBL" id="GGM56696.1"/>
    </source>
</evidence>
<dbReference type="GO" id="GO:0016874">
    <property type="term" value="F:ligase activity"/>
    <property type="evidence" value="ECO:0007669"/>
    <property type="project" value="UniProtKB-KW"/>
</dbReference>
<dbReference type="InterPro" id="IPR003781">
    <property type="entry name" value="CoA-bd"/>
</dbReference>
<dbReference type="EMBL" id="BMPI01000039">
    <property type="protein sequence ID" value="GGM56696.1"/>
    <property type="molecule type" value="Genomic_DNA"/>
</dbReference>
<evidence type="ECO:0000259" key="1">
    <source>
        <dbReference type="SMART" id="SM00881"/>
    </source>
</evidence>
<dbReference type="SMART" id="SM00881">
    <property type="entry name" value="CoA_binding"/>
    <property type="match status" value="1"/>
</dbReference>
<accession>A0A917U4A6</accession>
<gene>
    <name evidence="2" type="ORF">GCM10007977_068060</name>
</gene>
<proteinExistence type="predicted"/>
<dbReference type="Pfam" id="PF13380">
    <property type="entry name" value="CoA_binding_2"/>
    <property type="match status" value="1"/>
</dbReference>
<dbReference type="InterPro" id="IPR036291">
    <property type="entry name" value="NAD(P)-bd_dom_sf"/>
</dbReference>
<reference evidence="2" key="2">
    <citation type="submission" date="2020-09" db="EMBL/GenBank/DDBJ databases">
        <authorList>
            <person name="Sun Q."/>
            <person name="Ohkuma M."/>
        </authorList>
    </citation>
    <scope>NUCLEOTIDE SEQUENCE</scope>
    <source>
        <strain evidence="2">JCM 19831</strain>
    </source>
</reference>
<evidence type="ECO:0000313" key="3">
    <source>
        <dbReference type="Proteomes" id="UP000642070"/>
    </source>
</evidence>
<keyword evidence="3" id="KW-1185">Reference proteome</keyword>
<feature type="domain" description="CoA-binding" evidence="1">
    <location>
        <begin position="8"/>
        <end position="100"/>
    </location>
</feature>
<protein>
    <submittedName>
        <fullName evidence="2">Succinyl-CoA ligase subunit alpha</fullName>
    </submittedName>
</protein>
<dbReference type="AlphaFoldDB" id="A0A917U4A6"/>
<keyword evidence="2" id="KW-0436">Ligase</keyword>
<comment type="caution">
    <text evidence="2">The sequence shown here is derived from an EMBL/GenBank/DDBJ whole genome shotgun (WGS) entry which is preliminary data.</text>
</comment>
<dbReference type="PANTHER" id="PTHR33303">
    <property type="entry name" value="CYTOPLASMIC PROTEIN-RELATED"/>
    <property type="match status" value="1"/>
</dbReference>
<organism evidence="2 3">
    <name type="scientific">Dactylosporangium sucinum</name>
    <dbReference type="NCBI Taxonomy" id="1424081"/>
    <lineage>
        <taxon>Bacteria</taxon>
        <taxon>Bacillati</taxon>
        <taxon>Actinomycetota</taxon>
        <taxon>Actinomycetes</taxon>
        <taxon>Micromonosporales</taxon>
        <taxon>Micromonosporaceae</taxon>
        <taxon>Dactylosporangium</taxon>
    </lineage>
</organism>
<dbReference type="RefSeq" id="WP_190254105.1">
    <property type="nucleotide sequence ID" value="NZ_BMPI01000039.1"/>
</dbReference>